<dbReference type="AlphaFoldDB" id="A0A2T0SU36"/>
<comment type="caution">
    <text evidence="1">The sequence shown here is derived from an EMBL/GenBank/DDBJ whole genome shotgun (WGS) entry which is preliminary data.</text>
</comment>
<name>A0A2T0SU36_9PSEU</name>
<organism evidence="1 2">
    <name type="scientific">Umezawaea tangerina</name>
    <dbReference type="NCBI Taxonomy" id="84725"/>
    <lineage>
        <taxon>Bacteria</taxon>
        <taxon>Bacillati</taxon>
        <taxon>Actinomycetota</taxon>
        <taxon>Actinomycetes</taxon>
        <taxon>Pseudonocardiales</taxon>
        <taxon>Pseudonocardiaceae</taxon>
        <taxon>Umezawaea</taxon>
    </lineage>
</organism>
<proteinExistence type="predicted"/>
<accession>A0A2T0SU36</accession>
<keyword evidence="2" id="KW-1185">Reference proteome</keyword>
<reference evidence="1 2" key="1">
    <citation type="submission" date="2018-03" db="EMBL/GenBank/DDBJ databases">
        <title>Genomic Encyclopedia of Archaeal and Bacterial Type Strains, Phase II (KMG-II): from individual species to whole genera.</title>
        <authorList>
            <person name="Goeker M."/>
        </authorList>
    </citation>
    <scope>NUCLEOTIDE SEQUENCE [LARGE SCALE GENOMIC DNA]</scope>
    <source>
        <strain evidence="1 2">DSM 44720</strain>
    </source>
</reference>
<dbReference type="OrthoDB" id="1348340at2"/>
<dbReference type="EMBL" id="PVTF01000011">
    <property type="protein sequence ID" value="PRY36925.1"/>
    <property type="molecule type" value="Genomic_DNA"/>
</dbReference>
<dbReference type="Proteomes" id="UP000239494">
    <property type="component" value="Unassembled WGS sequence"/>
</dbReference>
<evidence type="ECO:0000313" key="2">
    <source>
        <dbReference type="Proteomes" id="UP000239494"/>
    </source>
</evidence>
<evidence type="ECO:0000313" key="1">
    <source>
        <dbReference type="EMBL" id="PRY36925.1"/>
    </source>
</evidence>
<protein>
    <submittedName>
        <fullName evidence="1">Uncharacterized protein</fullName>
    </submittedName>
</protein>
<sequence>MDYTLQLLVDSADLEILKAAQQNIILAKPVGGGSPNVAWLTVDPFPENTIEWTESYGLYASTSSVESGARIRKVGSVPVAEDGNTYAFKATNTFSGPSSMPPVPNGTFAVNNVNDNPLYPYLTFGLTQSATVGPVPVENAPISATVVPSNQSVAMTPLTSVWVWLEANLMSGTVITQVTSKRAIATFGDGVPSITLKYSRSKGFFVPATTSGKEIASESYLLYDPLAPDARAATKELHELVSST</sequence>
<dbReference type="RefSeq" id="WP_106192400.1">
    <property type="nucleotide sequence ID" value="NZ_PVTF01000011.1"/>
</dbReference>
<gene>
    <name evidence="1" type="ORF">CLV43_111297</name>
</gene>